<dbReference type="EMBL" id="CP072793">
    <property type="protein sequence ID" value="QTR53131.1"/>
    <property type="molecule type" value="Genomic_DNA"/>
</dbReference>
<feature type="compositionally biased region" description="Basic and acidic residues" evidence="1">
    <location>
        <begin position="435"/>
        <end position="465"/>
    </location>
</feature>
<evidence type="ECO:0000313" key="3">
    <source>
        <dbReference type="EMBL" id="QTR53131.1"/>
    </source>
</evidence>
<feature type="transmembrane region" description="Helical" evidence="2">
    <location>
        <begin position="74"/>
        <end position="91"/>
    </location>
</feature>
<feature type="compositionally biased region" description="Basic and acidic residues" evidence="1">
    <location>
        <begin position="409"/>
        <end position="425"/>
    </location>
</feature>
<evidence type="ECO:0000256" key="2">
    <source>
        <dbReference type="SAM" id="Phobius"/>
    </source>
</evidence>
<dbReference type="RefSeq" id="WP_210218657.1">
    <property type="nucleotide sequence ID" value="NZ_CP072793.1"/>
</dbReference>
<sequence>MSDNKMTNAYALHSEMTDLQRSAHDERQALKVTHWAQQFFTVSTWIIYLMFAAAMYGAPLWVLQAFFGANAGNYVAIIVIGLFLVALPTALAMGKHSGYKALSKRGIDPRWMGAIIAFFIASGIYFEMTSATSQQQEKAHQAVENSNAGKAIMGTTVSTDTSAYASLLADAEFKLVACQRKLSEGKVKDCANSTAKVNSLKEQSAADRQAAITANTAAITAKQSALDKEREAHALPIAKSFAELFGSTIATGAVIAALIAALIFEISHSLTIYNEWRLKQEIDRLEGNFKRLKVDYFHQTGKQFEATDFKEGEIIDLMEMRESGKIEHFKDRLQDAFQPEPEPEKKGGDFGFIRHGQTAQSSARLDAENRRKYPQEILYPTGKGKTADDYALIPREDFKRTNPAVPGHTYRDELRTGSSDYRDMPLDATTTPPAEKPRVEPSEQPAEKPRVEPRARGLEKADENHVHAVSDAPKAHTTTETLYPAWIAAVKAGECRASVNESRAWIQKHIAPVMTGSKTNDLKRIDQMRKGFFSRAIREGLMQINTTYRNGGKKYNWIG</sequence>
<protein>
    <submittedName>
        <fullName evidence="3">Uncharacterized protein</fullName>
    </submittedName>
</protein>
<feature type="region of interest" description="Disordered" evidence="1">
    <location>
        <begin position="358"/>
        <end position="465"/>
    </location>
</feature>
<feature type="transmembrane region" description="Helical" evidence="2">
    <location>
        <begin position="45"/>
        <end position="67"/>
    </location>
</feature>
<name>A0A975F8U0_9GAMM</name>
<keyword evidence="2" id="KW-0472">Membrane</keyword>
<accession>A0A975F8U0</accession>
<dbReference type="KEGG" id="tun:J9260_15700"/>
<keyword evidence="2" id="KW-0812">Transmembrane</keyword>
<proteinExistence type="predicted"/>
<feature type="transmembrane region" description="Helical" evidence="2">
    <location>
        <begin position="244"/>
        <end position="264"/>
    </location>
</feature>
<organism evidence="3 4">
    <name type="scientific">Thiothrix unzii</name>
    <dbReference type="NCBI Taxonomy" id="111769"/>
    <lineage>
        <taxon>Bacteria</taxon>
        <taxon>Pseudomonadati</taxon>
        <taxon>Pseudomonadota</taxon>
        <taxon>Gammaproteobacteria</taxon>
        <taxon>Thiotrichales</taxon>
        <taxon>Thiotrichaceae</taxon>
        <taxon>Thiothrix</taxon>
    </lineage>
</organism>
<evidence type="ECO:0000313" key="4">
    <source>
        <dbReference type="Proteomes" id="UP000672009"/>
    </source>
</evidence>
<dbReference type="AlphaFoldDB" id="A0A975F8U0"/>
<feature type="transmembrane region" description="Helical" evidence="2">
    <location>
        <begin position="111"/>
        <end position="128"/>
    </location>
</feature>
<keyword evidence="4" id="KW-1185">Reference proteome</keyword>
<feature type="compositionally biased region" description="Basic and acidic residues" evidence="1">
    <location>
        <begin position="365"/>
        <end position="374"/>
    </location>
</feature>
<reference evidence="3" key="1">
    <citation type="submission" date="2021-04" db="EMBL/GenBank/DDBJ databases">
        <title>Genomics, taxonomy and metabolism of representatives of sulfur bacteria of the genus Thiothrix: Thiothrix fructosivorans QT, Thiothrix unzii A1T and three new species, Thiothrix subterranea sp. nov., Thiothrix litoralis sp. nov. and 'Candidatus Thiothrix anitrata' sp. nov.</title>
        <authorList>
            <person name="Ravin N.V."/>
            <person name="Smolyakov D."/>
            <person name="Rudenko T.S."/>
            <person name="Mardanov A.V."/>
            <person name="Beletsky A.V."/>
            <person name="Markov N.D."/>
            <person name="Fomenkov A.I."/>
            <person name="Roberts R.J."/>
            <person name="Karnachuk O.V."/>
            <person name="Novikov A."/>
            <person name="Grabovich M.Y."/>
        </authorList>
    </citation>
    <scope>NUCLEOTIDE SEQUENCE</scope>
    <source>
        <strain evidence="3">A1</strain>
    </source>
</reference>
<dbReference type="Proteomes" id="UP000672009">
    <property type="component" value="Chromosome"/>
</dbReference>
<keyword evidence="2" id="KW-1133">Transmembrane helix</keyword>
<evidence type="ECO:0000256" key="1">
    <source>
        <dbReference type="SAM" id="MobiDB-lite"/>
    </source>
</evidence>
<gene>
    <name evidence="3" type="ORF">J9260_15700</name>
</gene>